<name>A0ABV6IWT3_9PROT</name>
<evidence type="ECO:0000256" key="1">
    <source>
        <dbReference type="SAM" id="MobiDB-lite"/>
    </source>
</evidence>
<evidence type="ECO:0000313" key="4">
    <source>
        <dbReference type="Proteomes" id="UP001589789"/>
    </source>
</evidence>
<feature type="compositionally biased region" description="Basic and acidic residues" evidence="1">
    <location>
        <begin position="129"/>
        <end position="143"/>
    </location>
</feature>
<dbReference type="Proteomes" id="UP001589789">
    <property type="component" value="Unassembled WGS sequence"/>
</dbReference>
<keyword evidence="2" id="KW-0472">Membrane</keyword>
<evidence type="ECO:0000313" key="3">
    <source>
        <dbReference type="EMBL" id="MFC0387772.1"/>
    </source>
</evidence>
<dbReference type="RefSeq" id="WP_377053544.1">
    <property type="nucleotide sequence ID" value="NZ_JBHLVZ010000069.1"/>
</dbReference>
<feature type="transmembrane region" description="Helical" evidence="2">
    <location>
        <begin position="20"/>
        <end position="42"/>
    </location>
</feature>
<sequence length="150" mass="16585">MLNSELVARLAIPGLPEWSGLVILLLALLFVLAFVMMPFSVFGTKSRLDAIEAQLDEVQQEIRSLALRLPEPGGMRRRPIAAEDAYDDSPLARSEASLRGAQAREAHLREERAPRMTPPIPPPPAWPEPGREGGREAGRRAEPRLGPPRR</sequence>
<dbReference type="EMBL" id="JBHLVZ010000069">
    <property type="protein sequence ID" value="MFC0387772.1"/>
    <property type="molecule type" value="Genomic_DNA"/>
</dbReference>
<keyword evidence="4" id="KW-1185">Reference proteome</keyword>
<accession>A0ABV6IWT3</accession>
<feature type="region of interest" description="Disordered" evidence="1">
    <location>
        <begin position="72"/>
        <end position="150"/>
    </location>
</feature>
<feature type="compositionally biased region" description="Basic and acidic residues" evidence="1">
    <location>
        <begin position="102"/>
        <end position="114"/>
    </location>
</feature>
<keyword evidence="2" id="KW-0812">Transmembrane</keyword>
<feature type="compositionally biased region" description="Pro residues" evidence="1">
    <location>
        <begin position="116"/>
        <end position="127"/>
    </location>
</feature>
<gene>
    <name evidence="3" type="ORF">ACFFIC_19825</name>
</gene>
<organism evidence="3 4">
    <name type="scientific">Muricoccus vinaceus</name>
    <dbReference type="NCBI Taxonomy" id="424704"/>
    <lineage>
        <taxon>Bacteria</taxon>
        <taxon>Pseudomonadati</taxon>
        <taxon>Pseudomonadota</taxon>
        <taxon>Alphaproteobacteria</taxon>
        <taxon>Acetobacterales</taxon>
        <taxon>Roseomonadaceae</taxon>
        <taxon>Muricoccus</taxon>
    </lineage>
</organism>
<protein>
    <submittedName>
        <fullName evidence="3">Uncharacterized protein</fullName>
    </submittedName>
</protein>
<keyword evidence="2" id="KW-1133">Transmembrane helix</keyword>
<evidence type="ECO:0000256" key="2">
    <source>
        <dbReference type="SAM" id="Phobius"/>
    </source>
</evidence>
<proteinExistence type="predicted"/>
<comment type="caution">
    <text evidence="3">The sequence shown here is derived from an EMBL/GenBank/DDBJ whole genome shotgun (WGS) entry which is preliminary data.</text>
</comment>
<reference evidence="3 4" key="1">
    <citation type="submission" date="2024-09" db="EMBL/GenBank/DDBJ databases">
        <authorList>
            <person name="Sun Q."/>
            <person name="Mori K."/>
        </authorList>
    </citation>
    <scope>NUCLEOTIDE SEQUENCE [LARGE SCALE GENOMIC DNA]</scope>
    <source>
        <strain evidence="3 4">CCM 7468</strain>
    </source>
</reference>